<evidence type="ECO:0000256" key="2">
    <source>
        <dbReference type="ARBA" id="ARBA00010581"/>
    </source>
</evidence>
<dbReference type="InterPro" id="IPR000298">
    <property type="entry name" value="Cyt_c_oxidase-like_su3"/>
</dbReference>
<keyword evidence="4 7" id="KW-1133">Transmembrane helix</keyword>
<dbReference type="SUPFAM" id="SSF81452">
    <property type="entry name" value="Cytochrome c oxidase subunit III-like"/>
    <property type="match status" value="1"/>
</dbReference>
<dbReference type="InterPro" id="IPR024791">
    <property type="entry name" value="Cyt_c/ubiquinol_Oxase_su3"/>
</dbReference>
<dbReference type="RefSeq" id="WP_078363209.1">
    <property type="nucleotide sequence ID" value="NZ_MTJN01000002.1"/>
</dbReference>
<organism evidence="9 10">
    <name type="scientific">Rhodoferax fermentans</name>
    <dbReference type="NCBI Taxonomy" id="28066"/>
    <lineage>
        <taxon>Bacteria</taxon>
        <taxon>Pseudomonadati</taxon>
        <taxon>Pseudomonadota</taxon>
        <taxon>Betaproteobacteria</taxon>
        <taxon>Burkholderiales</taxon>
        <taxon>Comamonadaceae</taxon>
        <taxon>Rhodoferax</taxon>
    </lineage>
</organism>
<protein>
    <submittedName>
        <fullName evidence="9">Cytochrome-c oxidase</fullName>
    </submittedName>
</protein>
<evidence type="ECO:0000313" key="9">
    <source>
        <dbReference type="EMBL" id="OOV05432.1"/>
    </source>
</evidence>
<dbReference type="AlphaFoldDB" id="A0A1T1AMP7"/>
<dbReference type="PANTHER" id="PTHR11403:SF6">
    <property type="entry name" value="NITRIC OXIDE REDUCTASE SUBUNIT E"/>
    <property type="match status" value="1"/>
</dbReference>
<evidence type="ECO:0000256" key="1">
    <source>
        <dbReference type="ARBA" id="ARBA00004141"/>
    </source>
</evidence>
<feature type="transmembrane region" description="Helical" evidence="7">
    <location>
        <begin position="177"/>
        <end position="196"/>
    </location>
</feature>
<evidence type="ECO:0000313" key="10">
    <source>
        <dbReference type="Proteomes" id="UP000190750"/>
    </source>
</evidence>
<keyword evidence="5 7" id="KW-0472">Membrane</keyword>
<dbReference type="PROSITE" id="PS50253">
    <property type="entry name" value="COX3"/>
    <property type="match status" value="1"/>
</dbReference>
<comment type="similarity">
    <text evidence="2 6">Belongs to the cytochrome c oxidase subunit 3 family.</text>
</comment>
<feature type="transmembrane region" description="Helical" evidence="7">
    <location>
        <begin position="94"/>
        <end position="112"/>
    </location>
</feature>
<evidence type="ECO:0000256" key="7">
    <source>
        <dbReference type="SAM" id="Phobius"/>
    </source>
</evidence>
<dbReference type="GO" id="GO:0004129">
    <property type="term" value="F:cytochrome-c oxidase activity"/>
    <property type="evidence" value="ECO:0007669"/>
    <property type="project" value="InterPro"/>
</dbReference>
<dbReference type="GO" id="GO:0019646">
    <property type="term" value="P:aerobic electron transport chain"/>
    <property type="evidence" value="ECO:0007669"/>
    <property type="project" value="InterPro"/>
</dbReference>
<evidence type="ECO:0000256" key="6">
    <source>
        <dbReference type="RuleBase" id="RU003376"/>
    </source>
</evidence>
<evidence type="ECO:0000256" key="4">
    <source>
        <dbReference type="ARBA" id="ARBA00022989"/>
    </source>
</evidence>
<evidence type="ECO:0000256" key="3">
    <source>
        <dbReference type="ARBA" id="ARBA00022692"/>
    </source>
</evidence>
<dbReference type="Proteomes" id="UP000190750">
    <property type="component" value="Unassembled WGS sequence"/>
</dbReference>
<evidence type="ECO:0000259" key="8">
    <source>
        <dbReference type="PROSITE" id="PS50253"/>
    </source>
</evidence>
<dbReference type="Gene3D" id="1.20.120.80">
    <property type="entry name" value="Cytochrome c oxidase, subunit III, four-helix bundle"/>
    <property type="match status" value="1"/>
</dbReference>
<dbReference type="InterPro" id="IPR035973">
    <property type="entry name" value="Cyt_c_oxidase_su3-like_sf"/>
</dbReference>
<dbReference type="Pfam" id="PF00510">
    <property type="entry name" value="COX3"/>
    <property type="match status" value="1"/>
</dbReference>
<feature type="transmembrane region" description="Helical" evidence="7">
    <location>
        <begin position="21"/>
        <end position="43"/>
    </location>
</feature>
<feature type="transmembrane region" description="Helical" evidence="7">
    <location>
        <begin position="63"/>
        <end position="82"/>
    </location>
</feature>
<keyword evidence="10" id="KW-1185">Reference proteome</keyword>
<feature type="domain" description="Heme-copper oxidase subunit III family profile" evidence="8">
    <location>
        <begin position="21"/>
        <end position="197"/>
    </location>
</feature>
<accession>A0A1T1AMP7</accession>
<dbReference type="OrthoDB" id="9810850at2"/>
<gene>
    <name evidence="9" type="ORF">RF819_00770</name>
</gene>
<keyword evidence="3 6" id="KW-0812">Transmembrane</keyword>
<proteinExistence type="inferred from homology"/>
<dbReference type="STRING" id="28066.RF819_00770"/>
<name>A0A1T1AMP7_RHOFE</name>
<sequence length="197" mass="21888">MPAPAGVDAPEQQEPRLVGDLAVWLIILAELLAFGIFFLSYAFARTRDVALFNTSQNTLDLSLGGINTALLITGSWCVVRSVRAVKVDARAAGVRWMFVALLCGAAFVVIKLTEYNAKWDAGLDLSTNTFYMFYFLITGFHFFHVLAAMVFLGILAVRTAQGHYGSHDHHALETGGAFWHMVDLLWIVLFPLIYVMR</sequence>
<reference evidence="9 10" key="1">
    <citation type="submission" date="2017-01" db="EMBL/GenBank/DDBJ databases">
        <title>Genome sequencing of Rhodoferax fermentans JCM 7819.</title>
        <authorList>
            <person name="Kim Y.J."/>
            <person name="Farh M.E.-A."/>
            <person name="Yang D.-C."/>
        </authorList>
    </citation>
    <scope>NUCLEOTIDE SEQUENCE [LARGE SCALE GENOMIC DNA]</scope>
    <source>
        <strain evidence="9 10">JCM 7819</strain>
    </source>
</reference>
<dbReference type="InterPro" id="IPR013833">
    <property type="entry name" value="Cyt_c_oxidase_su3_a-hlx"/>
</dbReference>
<dbReference type="CDD" id="cd02862">
    <property type="entry name" value="NorE_like"/>
    <property type="match status" value="1"/>
</dbReference>
<evidence type="ECO:0000256" key="5">
    <source>
        <dbReference type="ARBA" id="ARBA00023136"/>
    </source>
</evidence>
<comment type="subcellular location">
    <subcellularLocation>
        <location evidence="6">Cell membrane</location>
        <topology evidence="6">Multi-pass membrane protein</topology>
    </subcellularLocation>
    <subcellularLocation>
        <location evidence="1">Membrane</location>
        <topology evidence="1">Multi-pass membrane protein</topology>
    </subcellularLocation>
</comment>
<dbReference type="PANTHER" id="PTHR11403">
    <property type="entry name" value="CYTOCHROME C OXIDASE SUBUNIT III"/>
    <property type="match status" value="1"/>
</dbReference>
<feature type="transmembrane region" description="Helical" evidence="7">
    <location>
        <begin position="132"/>
        <end position="157"/>
    </location>
</feature>
<dbReference type="GO" id="GO:0005886">
    <property type="term" value="C:plasma membrane"/>
    <property type="evidence" value="ECO:0007669"/>
    <property type="project" value="UniProtKB-SubCell"/>
</dbReference>
<comment type="caution">
    <text evidence="9">The sequence shown here is derived from an EMBL/GenBank/DDBJ whole genome shotgun (WGS) entry which is preliminary data.</text>
</comment>
<dbReference type="EMBL" id="MTJN01000002">
    <property type="protein sequence ID" value="OOV05432.1"/>
    <property type="molecule type" value="Genomic_DNA"/>
</dbReference>